<name>A0A060RE30_9BACT</name>
<dbReference type="EMBL" id="HG934468">
    <property type="protein sequence ID" value="CDN32738.1"/>
    <property type="molecule type" value="Genomic_DNA"/>
</dbReference>
<sequence>MRYYITAILLGVTFVSCTNNPRLNQALSLAGSNRTELEKVLRHYSGREDSLKLRAAQFLITNMINHAENLTMVYQNGAPVKIDETRFRDSDMLIWFIDSMCRAGQFQIERSIKKDLETIKSDYLIKQIDLAFEVWKKPWAHRVDFDTFCNYILPYRGGREPLSEIRELLYNRYIKALDSAQVSDPVQACRIINAMLKDSIRYDLKMTYVNYSRPIEHIYQSGYGGCDDMCLVGLYVMRAVGIPVAKDFTLWGRMLRGHSWCTVQDNDHQWHAFGAGEDQPDSLLLNFRKYPHRLFAKVYRENFRMQENEDLIELFSTSNYPKAIYNSFYVKDVTLDYCPPLAISLPIDNHHRFSFLCVYNALEWRAVDFAKTDNSLASFENIGTDFVRGRFNIVYAHCTYDGSQLIPHSPPFELLFDGEMVVFDSRSEFIDEFYFPMEDSTITYDFFYWDEAIKNWTKIVPTLIGEKEALFEHIPSHALFVRQATTSSGKIYRRLAAIRDNKFTFYT</sequence>
<dbReference type="STRING" id="1433126.BN938_2669"/>
<keyword evidence="3" id="KW-1185">Reference proteome</keyword>
<evidence type="ECO:0000313" key="3">
    <source>
        <dbReference type="Proteomes" id="UP000027616"/>
    </source>
</evidence>
<dbReference type="HOGENOM" id="CLU_014876_1_0_10"/>
<dbReference type="OrthoDB" id="679512at2"/>
<organism evidence="2 3">
    <name type="scientific">Mucinivorans hirudinis</name>
    <dbReference type="NCBI Taxonomy" id="1433126"/>
    <lineage>
        <taxon>Bacteria</taxon>
        <taxon>Pseudomonadati</taxon>
        <taxon>Bacteroidota</taxon>
        <taxon>Bacteroidia</taxon>
        <taxon>Bacteroidales</taxon>
        <taxon>Rikenellaceae</taxon>
        <taxon>Mucinivorans</taxon>
    </lineage>
</organism>
<dbReference type="PANTHER" id="PTHR35532">
    <property type="entry name" value="SIMILAR TO POLYHYDROXYALKANOATE DEPOLYMERASE"/>
    <property type="match status" value="1"/>
</dbReference>
<reference evidence="2 3" key="1">
    <citation type="journal article" date="2015" name="Genome Announc.">
        <title>Complete Genome Sequence of the Novel Leech Symbiont Mucinivorans hirudinis M3T.</title>
        <authorList>
            <person name="Nelson M.C."/>
            <person name="Bomar L."/>
            <person name="Graf J."/>
        </authorList>
    </citation>
    <scope>NUCLEOTIDE SEQUENCE [LARGE SCALE GENOMIC DNA]</scope>
    <source>
        <strain evidence="3">M3</strain>
    </source>
</reference>
<dbReference type="eggNOG" id="COG1305">
    <property type="taxonomic scope" value="Bacteria"/>
</dbReference>
<dbReference type="PROSITE" id="PS51257">
    <property type="entry name" value="PROKAR_LIPOPROTEIN"/>
    <property type="match status" value="1"/>
</dbReference>
<dbReference type="AlphaFoldDB" id="A0A060RE30"/>
<evidence type="ECO:0000313" key="2">
    <source>
        <dbReference type="EMBL" id="CDN32738.1"/>
    </source>
</evidence>
<evidence type="ECO:0000259" key="1">
    <source>
        <dbReference type="Pfam" id="PF01841"/>
    </source>
</evidence>
<proteinExistence type="predicted"/>
<dbReference type="InterPro" id="IPR002931">
    <property type="entry name" value="Transglutaminase-like"/>
</dbReference>
<dbReference type="InterPro" id="IPR038765">
    <property type="entry name" value="Papain-like_cys_pep_sf"/>
</dbReference>
<feature type="domain" description="Transglutaminase-like" evidence="1">
    <location>
        <begin position="181"/>
        <end position="273"/>
    </location>
</feature>
<dbReference type="KEGG" id="rbc:BN938_2669"/>
<gene>
    <name evidence="2" type="ORF">BN938_2669</name>
</gene>
<dbReference type="PANTHER" id="PTHR35532:SF5">
    <property type="entry name" value="CARBOHYDRATE-BINDING DOMAIN-CONTAINING PROTEIN"/>
    <property type="match status" value="1"/>
</dbReference>
<dbReference type="SUPFAM" id="SSF54001">
    <property type="entry name" value="Cysteine proteinases"/>
    <property type="match status" value="1"/>
</dbReference>
<dbReference type="Pfam" id="PF01841">
    <property type="entry name" value="Transglut_core"/>
    <property type="match status" value="1"/>
</dbReference>
<dbReference type="Proteomes" id="UP000027616">
    <property type="component" value="Chromosome I"/>
</dbReference>
<accession>A0A060RE30</accession>
<protein>
    <recommendedName>
        <fullName evidence="1">Transglutaminase-like domain-containing protein</fullName>
    </recommendedName>
</protein>